<dbReference type="SMART" id="SM00564">
    <property type="entry name" value="PQQ"/>
    <property type="match status" value="6"/>
</dbReference>
<feature type="domain" description="Pyrrolo-quinoline quinone repeat" evidence="5">
    <location>
        <begin position="38"/>
        <end position="379"/>
    </location>
</feature>
<dbReference type="Pfam" id="PF01011">
    <property type="entry name" value="PQQ"/>
    <property type="match status" value="2"/>
</dbReference>
<dbReference type="GO" id="GO:0016491">
    <property type="term" value="F:oxidoreductase activity"/>
    <property type="evidence" value="ECO:0007669"/>
    <property type="project" value="UniProtKB-KW"/>
</dbReference>
<protein>
    <submittedName>
        <fullName evidence="6">Pyrrolo-quinoline quinone</fullName>
    </submittedName>
</protein>
<comment type="similarity">
    <text evidence="2">Belongs to the bacterial PQQ dehydrogenase family.</text>
</comment>
<dbReference type="NCBIfam" id="TIGR04528">
    <property type="entry name" value="acido_non_PQQ"/>
    <property type="match status" value="1"/>
</dbReference>
<accession>Q026L6</accession>
<gene>
    <name evidence="6" type="ordered locus">Acid_2063</name>
</gene>
<dbReference type="SUPFAM" id="SSF50998">
    <property type="entry name" value="Quinoprotein alcohol dehydrogenase-like"/>
    <property type="match status" value="1"/>
</dbReference>
<keyword evidence="4" id="KW-0732">Signal</keyword>
<dbReference type="KEGG" id="sus:Acid_2063"/>
<dbReference type="InterPro" id="IPR002372">
    <property type="entry name" value="PQQ_rpt_dom"/>
</dbReference>
<dbReference type="HOGENOM" id="CLU_018478_0_0_0"/>
<dbReference type="InterPro" id="IPR011047">
    <property type="entry name" value="Quinoprotein_ADH-like_sf"/>
</dbReference>
<proteinExistence type="inferred from homology"/>
<evidence type="ECO:0000259" key="5">
    <source>
        <dbReference type="Pfam" id="PF01011"/>
    </source>
</evidence>
<dbReference type="InterPro" id="IPR018391">
    <property type="entry name" value="PQQ_b-propeller_rpt"/>
</dbReference>
<dbReference type="InterPro" id="IPR030939">
    <property type="entry name" value="Acido_non_PQQ"/>
</dbReference>
<dbReference type="AlphaFoldDB" id="Q026L6"/>
<evidence type="ECO:0000256" key="2">
    <source>
        <dbReference type="ARBA" id="ARBA00008156"/>
    </source>
</evidence>
<dbReference type="eggNOG" id="COG4993">
    <property type="taxonomic scope" value="Bacteria"/>
</dbReference>
<reference evidence="6" key="1">
    <citation type="submission" date="2006-10" db="EMBL/GenBank/DDBJ databases">
        <title>Complete sequence of Solibacter usitatus Ellin6076.</title>
        <authorList>
            <consortium name="US DOE Joint Genome Institute"/>
            <person name="Copeland A."/>
            <person name="Lucas S."/>
            <person name="Lapidus A."/>
            <person name="Barry K."/>
            <person name="Detter J.C."/>
            <person name="Glavina del Rio T."/>
            <person name="Hammon N."/>
            <person name="Israni S."/>
            <person name="Dalin E."/>
            <person name="Tice H."/>
            <person name="Pitluck S."/>
            <person name="Thompson L.S."/>
            <person name="Brettin T."/>
            <person name="Bruce D."/>
            <person name="Han C."/>
            <person name="Tapia R."/>
            <person name="Gilna P."/>
            <person name="Schmutz J."/>
            <person name="Larimer F."/>
            <person name="Land M."/>
            <person name="Hauser L."/>
            <person name="Kyrpides N."/>
            <person name="Mikhailova N."/>
            <person name="Janssen P.H."/>
            <person name="Kuske C.R."/>
            <person name="Richardson P."/>
        </authorList>
    </citation>
    <scope>NUCLEOTIDE SEQUENCE</scope>
    <source>
        <strain evidence="6">Ellin6076</strain>
    </source>
</reference>
<dbReference type="STRING" id="234267.Acid_2063"/>
<evidence type="ECO:0000256" key="4">
    <source>
        <dbReference type="SAM" id="SignalP"/>
    </source>
</evidence>
<evidence type="ECO:0000256" key="1">
    <source>
        <dbReference type="ARBA" id="ARBA00001931"/>
    </source>
</evidence>
<feature type="chain" id="PRO_5004163107" evidence="4">
    <location>
        <begin position="25"/>
        <end position="572"/>
    </location>
</feature>
<dbReference type="Gene3D" id="2.140.10.10">
    <property type="entry name" value="Quinoprotein alcohol dehydrogenase-like superfamily"/>
    <property type="match status" value="1"/>
</dbReference>
<organism evidence="6">
    <name type="scientific">Solibacter usitatus (strain Ellin6076)</name>
    <dbReference type="NCBI Taxonomy" id="234267"/>
    <lineage>
        <taxon>Bacteria</taxon>
        <taxon>Pseudomonadati</taxon>
        <taxon>Acidobacteriota</taxon>
        <taxon>Terriglobia</taxon>
        <taxon>Bryobacterales</taxon>
        <taxon>Solibacteraceae</taxon>
        <taxon>Candidatus Solibacter</taxon>
    </lineage>
</organism>
<dbReference type="InParanoid" id="Q026L6"/>
<feature type="domain" description="Pyrrolo-quinoline quinone repeat" evidence="5">
    <location>
        <begin position="475"/>
        <end position="557"/>
    </location>
</feature>
<sequence length="572" mass="61751" precursor="true">MKIPKLVCSLALGCVLETPLPAQALDPAQLLQPLSDSWTSYSGDYSGQRYSQLKQIDQSNVKNLTLAWSTRVTSGLPGGGAGGRGFGGFGGPVAPPTIVGGEGTGDLNEVGGRSNRIVGAVLMVDGILYASSPDNAWAINAADGHVLWHYVWKTKGGTHTGNRGMGMWGNWLFLETPDDYLVSLDARTGKERWHKQIASLAAQYFSTAAPMVVGRHVLVGTGNDLDSPAFLQSFDPETGDLQWKWYATPQKKGDPGLDTWANLDAAIHGGGQMWIPGSYDPETHLYIVGTGNPTPAYTSQTRGEGDNLYTCSLVAINVDTGKLAWYFQTSPHDTHDWDSTQMPVLFDAEFNGRKRKMAMQATRNGYFYVVDRLTGEHLVTGKFSPTVNWAKGIDKRGQPVREPSKDFDIAGALVSPTNAGATNWMPPAYSPDTGLFYLTSEDSYSMYYLTETDPRGAMGLGGKEERGVGILGTFLTAMDYKTGKIAWRHPYPGSGPWGGTNVGHGLLATAGKLLFAGDPSGNFVAYDPANGNPLWHTQIGEVSGSPETFLLNGKQYVLIAAVDMLYAFCLYE</sequence>
<name>Q026L6_SOLUE</name>
<dbReference type="EMBL" id="CP000473">
    <property type="protein sequence ID" value="ABJ83053.1"/>
    <property type="molecule type" value="Genomic_DNA"/>
</dbReference>
<comment type="cofactor">
    <cofactor evidence="1">
        <name>pyrroloquinoline quinone</name>
        <dbReference type="ChEBI" id="CHEBI:58442"/>
    </cofactor>
</comment>
<feature type="signal peptide" evidence="4">
    <location>
        <begin position="1"/>
        <end position="24"/>
    </location>
</feature>
<evidence type="ECO:0000256" key="3">
    <source>
        <dbReference type="ARBA" id="ARBA00023002"/>
    </source>
</evidence>
<dbReference type="PANTHER" id="PTHR32303">
    <property type="entry name" value="QUINOPROTEIN ALCOHOL DEHYDROGENASE (CYTOCHROME C)"/>
    <property type="match status" value="1"/>
</dbReference>
<keyword evidence="3" id="KW-0560">Oxidoreductase</keyword>
<dbReference type="OrthoDB" id="100832at2"/>
<evidence type="ECO:0000313" key="6">
    <source>
        <dbReference type="EMBL" id="ABJ83053.1"/>
    </source>
</evidence>